<gene>
    <name evidence="2" type="ORF">CTER_1575</name>
</gene>
<dbReference type="AlphaFoldDB" id="S0FQ02"/>
<keyword evidence="2" id="KW-0813">Transport</keyword>
<dbReference type="PATRIC" id="fig|1195236.3.peg.1902"/>
<keyword evidence="2" id="KW-0762">Sugar transport</keyword>
<dbReference type="PANTHER" id="PTHR43649">
    <property type="entry name" value="ARABINOSE-BINDING PROTEIN-RELATED"/>
    <property type="match status" value="1"/>
</dbReference>
<keyword evidence="3" id="KW-1185">Reference proteome</keyword>
<proteinExistence type="predicted"/>
<comment type="caution">
    <text evidence="2">The sequence shown here is derived from an EMBL/GenBank/DDBJ whole genome shotgun (WGS) entry which is preliminary data.</text>
</comment>
<dbReference type="Proteomes" id="UP000014155">
    <property type="component" value="Unassembled WGS sequence"/>
</dbReference>
<dbReference type="EMBL" id="AORV01000027">
    <property type="protein sequence ID" value="EMS72416.1"/>
    <property type="molecule type" value="Genomic_DNA"/>
</dbReference>
<dbReference type="InterPro" id="IPR006059">
    <property type="entry name" value="SBP"/>
</dbReference>
<dbReference type="STRING" id="1195236.CTER_1575"/>
<organism evidence="2 3">
    <name type="scientific">Ruminiclostridium cellobioparum subsp. termitidis CT1112</name>
    <dbReference type="NCBI Taxonomy" id="1195236"/>
    <lineage>
        <taxon>Bacteria</taxon>
        <taxon>Bacillati</taxon>
        <taxon>Bacillota</taxon>
        <taxon>Clostridia</taxon>
        <taxon>Eubacteriales</taxon>
        <taxon>Oscillospiraceae</taxon>
        <taxon>Ruminiclostridium</taxon>
    </lineage>
</organism>
<keyword evidence="1" id="KW-0732">Signal</keyword>
<feature type="signal peptide" evidence="1">
    <location>
        <begin position="1"/>
        <end position="23"/>
    </location>
</feature>
<accession>S0FQ02</accession>
<evidence type="ECO:0000313" key="2">
    <source>
        <dbReference type="EMBL" id="EMS72416.1"/>
    </source>
</evidence>
<evidence type="ECO:0000256" key="1">
    <source>
        <dbReference type="SAM" id="SignalP"/>
    </source>
</evidence>
<dbReference type="PROSITE" id="PS51257">
    <property type="entry name" value="PROKAR_LIPOPROTEIN"/>
    <property type="match status" value="1"/>
</dbReference>
<reference evidence="2 3" key="1">
    <citation type="journal article" date="2013" name="Genome Announc.">
        <title>Draft Genome Sequence of the Cellulolytic, Mesophilic, Anaerobic Bacterium Clostridium termitidis Strain CT1112 (DSM 5398).</title>
        <authorList>
            <person name="Lal S."/>
            <person name="Ramachandran U."/>
            <person name="Zhang X."/>
            <person name="Munir R."/>
            <person name="Sparling R."/>
            <person name="Levin D.B."/>
        </authorList>
    </citation>
    <scope>NUCLEOTIDE SEQUENCE [LARGE SCALE GENOMIC DNA]</scope>
    <source>
        <strain evidence="2 3">CT1112</strain>
    </source>
</reference>
<name>S0FQ02_RUMCE</name>
<dbReference type="InterPro" id="IPR050490">
    <property type="entry name" value="Bact_solute-bd_prot1"/>
</dbReference>
<sequence length="568" mass="62728">MKRFSLTRLAALSLAAMMTVSMAACGSNGSKTSEATSSGSSAASSTAAVDQKPADLLAKYTPEIDLTAWRYLNNGIEFAPGDTIDNNVWMKHYKEDYGINLKYVWTVPEEQFDQKLNISVASGDLPDIMWLRNKQLIELAENDMLYDLTDLYKNNTSDFVKSILEQDKASFDSAKINGKLMAIPSTASSVDNLQILYIRADWLKNLGLEVPKTLQELYTVAEAFAKNDPDKNGKNDTIGLALVKNFLDTNNKHASAAGLFAGYHAYPRRWIKDESGNAAYGSIQPQVKTALQEMQNMYKGGLLDKEFGVKDRAKVTETVSAGKVGITYGGLSSPGAFLKDNAINEPNADWQAIELVSIDDKPAIPVTSMPVSRYFAVSKNCKNPEAIMKILEDTCVGYQPGNSPELKARNDKFGVTPDGIAVWQYQLISVEPALKNLNAHNNVIEAIQSKDTSKLNSEEMGYYEKIQKSQAGDRQFWGDERIFGTPSSSDVIGKYVDSNNLLTNLFYGSPTPTMVEKQATLEAMEDEVFTKIIMGASIDSFDKFVSDWKKLGGDQITKEVNEWYAQAK</sequence>
<dbReference type="Gene3D" id="3.40.190.10">
    <property type="entry name" value="Periplasmic binding protein-like II"/>
    <property type="match status" value="3"/>
</dbReference>
<dbReference type="CDD" id="cd13580">
    <property type="entry name" value="PBP2_AlgQ_like_1"/>
    <property type="match status" value="1"/>
</dbReference>
<dbReference type="Pfam" id="PF01547">
    <property type="entry name" value="SBP_bac_1"/>
    <property type="match status" value="1"/>
</dbReference>
<evidence type="ECO:0000313" key="3">
    <source>
        <dbReference type="Proteomes" id="UP000014155"/>
    </source>
</evidence>
<feature type="chain" id="PRO_5004487027" evidence="1">
    <location>
        <begin position="24"/>
        <end position="568"/>
    </location>
</feature>
<dbReference type="eggNOG" id="COG1653">
    <property type="taxonomic scope" value="Bacteria"/>
</dbReference>
<protein>
    <submittedName>
        <fullName evidence="2">ABC-type sugar transport system, periplasmic component</fullName>
    </submittedName>
</protein>
<dbReference type="PANTHER" id="PTHR43649:SF12">
    <property type="entry name" value="DIACETYLCHITOBIOSE BINDING PROTEIN DASA"/>
    <property type="match status" value="1"/>
</dbReference>
<dbReference type="RefSeq" id="WP_004625127.1">
    <property type="nucleotide sequence ID" value="NZ_AORV01000027.1"/>
</dbReference>
<dbReference type="SUPFAM" id="SSF53850">
    <property type="entry name" value="Periplasmic binding protein-like II"/>
    <property type="match status" value="1"/>
</dbReference>